<protein>
    <submittedName>
        <fullName evidence="3">Uncharacterized protein LOC105230947</fullName>
    </submittedName>
</protein>
<sequence length="254" mass="28087">MSFYKQRFLFSFALVSFACIYNGLVSGHGMLLDPPGRSSRWRYNSTAPTNYDDNGLNCGGMWVQWEQNNGKCGLCGDNYATPIPRANEIGGYYGGTGVITKEFRDSYTASVGVRITSNHLGYFHFDLCNLSEFGDESENCFAKYSLRFVDGSDRLYIGSTGGLIVADLVWPEQLNCEHCVLRWTYTGGNNWGPCGNGTDAMGCGPQETFVNCADISIAFPTTDSPNVYRTDVHSVEGNVNDEVPDYGYINEIQD</sequence>
<dbReference type="Pfam" id="PF03067">
    <property type="entry name" value="LPMO_10"/>
    <property type="match status" value="1"/>
</dbReference>
<dbReference type="InterPro" id="IPR004302">
    <property type="entry name" value="Cellulose/chitin-bd_N"/>
</dbReference>
<evidence type="ECO:0000313" key="3">
    <source>
        <dbReference type="RefSeq" id="XP_011210302.2"/>
    </source>
</evidence>
<organism evidence="2 3">
    <name type="scientific">Bactrocera dorsalis</name>
    <name type="common">Oriental fruit fly</name>
    <name type="synonym">Dacus dorsalis</name>
    <dbReference type="NCBI Taxonomy" id="27457"/>
    <lineage>
        <taxon>Eukaryota</taxon>
        <taxon>Metazoa</taxon>
        <taxon>Ecdysozoa</taxon>
        <taxon>Arthropoda</taxon>
        <taxon>Hexapoda</taxon>
        <taxon>Insecta</taxon>
        <taxon>Pterygota</taxon>
        <taxon>Neoptera</taxon>
        <taxon>Endopterygota</taxon>
        <taxon>Diptera</taxon>
        <taxon>Brachycera</taxon>
        <taxon>Muscomorpha</taxon>
        <taxon>Tephritoidea</taxon>
        <taxon>Tephritidae</taxon>
        <taxon>Bactrocera</taxon>
        <taxon>Bactrocera</taxon>
    </lineage>
</organism>
<accession>A0A6I9VGC1</accession>
<gene>
    <name evidence="3" type="primary">LOC105230947</name>
</gene>
<evidence type="ECO:0000259" key="1">
    <source>
        <dbReference type="Pfam" id="PF03067"/>
    </source>
</evidence>
<dbReference type="Proteomes" id="UP001652620">
    <property type="component" value="Chromosome 2"/>
</dbReference>
<feature type="domain" description="Chitin-binding type-4" evidence="1">
    <location>
        <begin position="28"/>
        <end position="215"/>
    </location>
</feature>
<dbReference type="GeneID" id="105230947"/>
<evidence type="ECO:0000313" key="2">
    <source>
        <dbReference type="Proteomes" id="UP001652620"/>
    </source>
</evidence>
<keyword evidence="2" id="KW-1185">Reference proteome</keyword>
<reference evidence="3" key="2">
    <citation type="submission" date="2025-08" db="UniProtKB">
        <authorList>
            <consortium name="RefSeq"/>
        </authorList>
    </citation>
    <scope>IDENTIFICATION</scope>
    <source>
        <tissue evidence="3">Adult</tissue>
    </source>
</reference>
<dbReference type="OrthoDB" id="64893at2759"/>
<name>A0A6I9VGC1_BACDO</name>
<dbReference type="AlphaFoldDB" id="A0A6I9VGC1"/>
<dbReference type="InParanoid" id="A0A6I9VGC1"/>
<dbReference type="PROSITE" id="PS51257">
    <property type="entry name" value="PROKAR_LIPOPROTEIN"/>
    <property type="match status" value="1"/>
</dbReference>
<proteinExistence type="predicted"/>
<reference evidence="2" key="1">
    <citation type="submission" date="2025-05" db="UniProtKB">
        <authorList>
            <consortium name="RefSeq"/>
        </authorList>
    </citation>
    <scope>NUCLEOTIDE SEQUENCE [LARGE SCALE GENOMIC DNA]</scope>
</reference>
<dbReference type="KEGG" id="bdr:105230947"/>
<dbReference type="RefSeq" id="XP_011210302.2">
    <property type="nucleotide sequence ID" value="XM_011212000.4"/>
</dbReference>